<proteinExistence type="predicted"/>
<name>A0A6B0TT09_9RHOB</name>
<organism evidence="2 3">
    <name type="scientific">Oceanomicrobium pacificus</name>
    <dbReference type="NCBI Taxonomy" id="2692916"/>
    <lineage>
        <taxon>Bacteria</taxon>
        <taxon>Pseudomonadati</taxon>
        <taxon>Pseudomonadota</taxon>
        <taxon>Alphaproteobacteria</taxon>
        <taxon>Rhodobacterales</taxon>
        <taxon>Paracoccaceae</taxon>
        <taxon>Oceanomicrobium</taxon>
    </lineage>
</organism>
<dbReference type="EMBL" id="WUWG01000001">
    <property type="protein sequence ID" value="MXU64808.1"/>
    <property type="molecule type" value="Genomic_DNA"/>
</dbReference>
<gene>
    <name evidence="2" type="ORF">GSH16_05080</name>
</gene>
<dbReference type="Gene3D" id="3.40.50.10090">
    <property type="match status" value="2"/>
</dbReference>
<dbReference type="InterPro" id="IPR003754">
    <property type="entry name" value="4pyrrol_synth_uPrphyn_synth"/>
</dbReference>
<sequence>MSMIRLPVIPASGNTMVMNTQSSRRPCLLLTRPQRAADAFAAATEAALPGRFEILIAPQQRIVPRPDPLAGMDLSGPGTLILTSRNGVAAAAALSGLPDLPAVTVGEKTAEAARGAGIAVRAAYPDADALVAALRDPGPEPRPMLHLSGAHHRGDIVERLQAAGQPASRIILYDQPEVPLSDAAQRALRNGRVDLLPLFSPRSAALFANAARTANWPTDDLTLIGMSSACLDPLSDLQVRARHTAARPDAASMLDALRQFAQQIGGEPL</sequence>
<dbReference type="InterPro" id="IPR036108">
    <property type="entry name" value="4pyrrol_syn_uPrphyn_synt_sf"/>
</dbReference>
<protein>
    <submittedName>
        <fullName evidence="2">Uroporphyrinogen-III synthase</fullName>
    </submittedName>
</protein>
<dbReference type="Proteomes" id="UP000436016">
    <property type="component" value="Unassembled WGS sequence"/>
</dbReference>
<feature type="domain" description="Tetrapyrrole biosynthesis uroporphyrinogen III synthase" evidence="1">
    <location>
        <begin position="52"/>
        <end position="254"/>
    </location>
</feature>
<keyword evidence="3" id="KW-1185">Reference proteome</keyword>
<dbReference type="AlphaFoldDB" id="A0A6B0TT09"/>
<evidence type="ECO:0000259" key="1">
    <source>
        <dbReference type="Pfam" id="PF02602"/>
    </source>
</evidence>
<evidence type="ECO:0000313" key="3">
    <source>
        <dbReference type="Proteomes" id="UP000436016"/>
    </source>
</evidence>
<dbReference type="SUPFAM" id="SSF69618">
    <property type="entry name" value="HemD-like"/>
    <property type="match status" value="1"/>
</dbReference>
<comment type="caution">
    <text evidence="2">The sequence shown here is derived from an EMBL/GenBank/DDBJ whole genome shotgun (WGS) entry which is preliminary data.</text>
</comment>
<reference evidence="2 3" key="1">
    <citation type="submission" date="2019-12" db="EMBL/GenBank/DDBJ databases">
        <title>Strain KN286 was isolated from seawater, which was collected from Caroline Seamount in the tropical western Pacific.</title>
        <authorList>
            <person name="Wang Q."/>
        </authorList>
    </citation>
    <scope>NUCLEOTIDE SEQUENCE [LARGE SCALE GENOMIC DNA]</scope>
    <source>
        <strain evidence="2 3">KN286</strain>
    </source>
</reference>
<accession>A0A6B0TT09</accession>
<dbReference type="CDD" id="cd06578">
    <property type="entry name" value="HemD"/>
    <property type="match status" value="1"/>
</dbReference>
<dbReference type="Pfam" id="PF02602">
    <property type="entry name" value="HEM4"/>
    <property type="match status" value="1"/>
</dbReference>
<dbReference type="GO" id="GO:0004852">
    <property type="term" value="F:uroporphyrinogen-III synthase activity"/>
    <property type="evidence" value="ECO:0007669"/>
    <property type="project" value="InterPro"/>
</dbReference>
<evidence type="ECO:0000313" key="2">
    <source>
        <dbReference type="EMBL" id="MXU64808.1"/>
    </source>
</evidence>
<dbReference type="RefSeq" id="WP_160852529.1">
    <property type="nucleotide sequence ID" value="NZ_WUWG01000001.1"/>
</dbReference>
<dbReference type="GO" id="GO:0033014">
    <property type="term" value="P:tetrapyrrole biosynthetic process"/>
    <property type="evidence" value="ECO:0007669"/>
    <property type="project" value="InterPro"/>
</dbReference>